<comment type="function">
    <text evidence="8">Ferredoxins are iron-sulfur proteins that transfer electrons in a wide variety of metabolic reactions.</text>
</comment>
<dbReference type="PANTHER" id="PTHR36923:SF3">
    <property type="entry name" value="FERREDOXIN"/>
    <property type="match status" value="1"/>
</dbReference>
<keyword evidence="4 8" id="KW-0249">Electron transport</keyword>
<evidence type="ECO:0000256" key="4">
    <source>
        <dbReference type="ARBA" id="ARBA00022982"/>
    </source>
</evidence>
<reference evidence="10" key="1">
    <citation type="submission" date="2017-06" db="EMBL/GenBank/DDBJ databases">
        <authorList>
            <person name="Varghese N."/>
            <person name="Submissions S."/>
        </authorList>
    </citation>
    <scope>NUCLEOTIDE SEQUENCE [LARGE SCALE GENOMIC DNA]</scope>
    <source>
        <strain evidence="10">DSM 45207</strain>
    </source>
</reference>
<dbReference type="Proteomes" id="UP000198348">
    <property type="component" value="Unassembled WGS sequence"/>
</dbReference>
<dbReference type="Pfam" id="PF13370">
    <property type="entry name" value="Fer4_13"/>
    <property type="match status" value="1"/>
</dbReference>
<dbReference type="OrthoDB" id="14703at2"/>
<evidence type="ECO:0000256" key="5">
    <source>
        <dbReference type="ARBA" id="ARBA00023004"/>
    </source>
</evidence>
<dbReference type="PANTHER" id="PTHR36923">
    <property type="entry name" value="FERREDOXIN"/>
    <property type="match status" value="1"/>
</dbReference>
<proteinExistence type="predicted"/>
<evidence type="ECO:0000313" key="9">
    <source>
        <dbReference type="EMBL" id="SNR91015.1"/>
    </source>
</evidence>
<evidence type="ECO:0000256" key="6">
    <source>
        <dbReference type="ARBA" id="ARBA00023014"/>
    </source>
</evidence>
<dbReference type="Gene3D" id="3.30.70.20">
    <property type="match status" value="1"/>
</dbReference>
<keyword evidence="2 8" id="KW-0813">Transport</keyword>
<accession>A0A239A5V1</accession>
<evidence type="ECO:0000256" key="2">
    <source>
        <dbReference type="ARBA" id="ARBA00022448"/>
    </source>
</evidence>
<dbReference type="PRINTS" id="PR00352">
    <property type="entry name" value="3FE4SFRDOXIN"/>
</dbReference>
<keyword evidence="10" id="KW-1185">Reference proteome</keyword>
<keyword evidence="7" id="KW-0003">3Fe-4S</keyword>
<evidence type="ECO:0000256" key="3">
    <source>
        <dbReference type="ARBA" id="ARBA00022723"/>
    </source>
</evidence>
<dbReference type="SUPFAM" id="SSF54862">
    <property type="entry name" value="4Fe-4S ferredoxins"/>
    <property type="match status" value="1"/>
</dbReference>
<gene>
    <name evidence="9" type="ORF">SAMN06265360_13116</name>
</gene>
<comment type="cofactor">
    <cofactor evidence="1">
        <name>[3Fe-4S] cluster</name>
        <dbReference type="ChEBI" id="CHEBI:21137"/>
    </cofactor>
</comment>
<keyword evidence="6 8" id="KW-0411">Iron-sulfur</keyword>
<dbReference type="GO" id="GO:0009055">
    <property type="term" value="F:electron transfer activity"/>
    <property type="evidence" value="ECO:0007669"/>
    <property type="project" value="UniProtKB-UniRule"/>
</dbReference>
<dbReference type="GO" id="GO:0005506">
    <property type="term" value="F:iron ion binding"/>
    <property type="evidence" value="ECO:0007669"/>
    <property type="project" value="UniProtKB-UniRule"/>
</dbReference>
<evidence type="ECO:0000256" key="8">
    <source>
        <dbReference type="RuleBase" id="RU368020"/>
    </source>
</evidence>
<sequence>MRVMIDLAKCCGNGMCVMEAPAVFDQHDEDGTVILLDESPGTDQEEAVRSAAKHCPTEAITLVDA</sequence>
<keyword evidence="5 8" id="KW-0408">Iron</keyword>
<dbReference type="InterPro" id="IPR051269">
    <property type="entry name" value="Fe-S_cluster_ET"/>
</dbReference>
<evidence type="ECO:0000256" key="7">
    <source>
        <dbReference type="ARBA" id="ARBA00023291"/>
    </source>
</evidence>
<dbReference type="EMBL" id="FZNW01000031">
    <property type="protein sequence ID" value="SNR91015.1"/>
    <property type="molecule type" value="Genomic_DNA"/>
</dbReference>
<keyword evidence="3 8" id="KW-0479">Metal-binding</keyword>
<evidence type="ECO:0000313" key="10">
    <source>
        <dbReference type="Proteomes" id="UP000198348"/>
    </source>
</evidence>
<dbReference type="InterPro" id="IPR001080">
    <property type="entry name" value="3Fe4S_ferredoxin"/>
</dbReference>
<name>A0A239A5V1_9PSEU</name>
<dbReference type="AlphaFoldDB" id="A0A239A5V1"/>
<organism evidence="9 10">
    <name type="scientific">Haloechinothrix alba</name>
    <dbReference type="NCBI Taxonomy" id="664784"/>
    <lineage>
        <taxon>Bacteria</taxon>
        <taxon>Bacillati</taxon>
        <taxon>Actinomycetota</taxon>
        <taxon>Actinomycetes</taxon>
        <taxon>Pseudonocardiales</taxon>
        <taxon>Pseudonocardiaceae</taxon>
        <taxon>Haloechinothrix</taxon>
    </lineage>
</organism>
<protein>
    <recommendedName>
        <fullName evidence="8">Ferredoxin</fullName>
    </recommendedName>
</protein>
<dbReference type="RefSeq" id="WP_089303329.1">
    <property type="nucleotide sequence ID" value="NZ_FZNW01000031.1"/>
</dbReference>
<dbReference type="GO" id="GO:0051538">
    <property type="term" value="F:3 iron, 4 sulfur cluster binding"/>
    <property type="evidence" value="ECO:0007669"/>
    <property type="project" value="UniProtKB-KW"/>
</dbReference>
<evidence type="ECO:0000256" key="1">
    <source>
        <dbReference type="ARBA" id="ARBA00001927"/>
    </source>
</evidence>